<dbReference type="Proteomes" id="UP000294299">
    <property type="component" value="Chromosome NFRAN"/>
</dbReference>
<keyword evidence="2" id="KW-1185">Reference proteome</keyword>
<dbReference type="AlphaFoldDB" id="A0A484IEE8"/>
<proteinExistence type="predicted"/>
<evidence type="ECO:0000313" key="1">
    <source>
        <dbReference type="EMBL" id="VFJ14509.1"/>
    </source>
</evidence>
<name>A0A484IEE8_9ARCH</name>
<dbReference type="EMBL" id="LR216287">
    <property type="protein sequence ID" value="VFJ14509.1"/>
    <property type="molecule type" value="Genomic_DNA"/>
</dbReference>
<protein>
    <submittedName>
        <fullName evidence="1">Uncharacterized protein</fullName>
    </submittedName>
</protein>
<gene>
    <name evidence="1" type="ORF">NFRAN_2187</name>
</gene>
<accession>A0A484IEE8</accession>
<sequence length="72" mass="8457">MTLVLRPIGLELKRFLTIGYIKKALVKNNTFSSHNHLYQIDQSYSITGNLEPKDPKKITRFKSSNFYKIYFS</sequence>
<evidence type="ECO:0000313" key="2">
    <source>
        <dbReference type="Proteomes" id="UP000294299"/>
    </source>
</evidence>
<dbReference type="KEGG" id="nfn:NFRAN_2187"/>
<reference evidence="1 2" key="1">
    <citation type="submission" date="2019-02" db="EMBL/GenBank/DDBJ databases">
        <authorList>
            <person name="Lehtovirta-Morley E L."/>
        </authorList>
    </citation>
    <scope>NUCLEOTIDE SEQUENCE [LARGE SCALE GENOMIC DNA]</scope>
    <source>
        <strain evidence="1">NFRAN1</strain>
    </source>
</reference>
<organism evidence="1 2">
    <name type="scientific">Candidatus Nitrosocosmicus franklandianus</name>
    <dbReference type="NCBI Taxonomy" id="1798806"/>
    <lineage>
        <taxon>Archaea</taxon>
        <taxon>Nitrososphaerota</taxon>
        <taxon>Nitrososphaeria</taxon>
        <taxon>Nitrososphaerales</taxon>
        <taxon>Nitrososphaeraceae</taxon>
        <taxon>Candidatus Nitrosocosmicus</taxon>
    </lineage>
</organism>